<evidence type="ECO:0000313" key="2">
    <source>
        <dbReference type="Proteomes" id="UP000006732"/>
    </source>
</evidence>
<organism evidence="1 2">
    <name type="scientific">Pelobacter propionicus (strain DSM 2379 / NBRC 103807 / OttBd1)</name>
    <dbReference type="NCBI Taxonomy" id="338966"/>
    <lineage>
        <taxon>Bacteria</taxon>
        <taxon>Pseudomonadati</taxon>
        <taxon>Thermodesulfobacteriota</taxon>
        <taxon>Desulfuromonadia</taxon>
        <taxon>Desulfuromonadales</taxon>
        <taxon>Desulfuromonadaceae</taxon>
        <taxon>Pelobacter</taxon>
    </lineage>
</organism>
<dbReference type="Pfam" id="PF10008">
    <property type="entry name" value="DUF2251"/>
    <property type="match status" value="1"/>
</dbReference>
<dbReference type="HOGENOM" id="CLU_151222_0_0_7"/>
<protein>
    <recommendedName>
        <fullName evidence="3">DUF2251 domain-containing protein</fullName>
    </recommendedName>
</protein>
<dbReference type="AlphaFoldDB" id="A1AMJ9"/>
<accession>A1AMJ9</accession>
<dbReference type="Proteomes" id="UP000006732">
    <property type="component" value="Chromosome"/>
</dbReference>
<sequence>MINVGEETVIEDQSPKTCFAVVFEDDGETGYFYGLDRSLGDPILDTLHIYNSDAVTDKNIPSKVQILWSQDGLKAALIINQYPHAVFDFEGKRGYCRSNFPPPNECWTKFSHEW</sequence>
<evidence type="ECO:0000313" key="1">
    <source>
        <dbReference type="EMBL" id="ABK98569.1"/>
    </source>
</evidence>
<reference evidence="1 2" key="1">
    <citation type="submission" date="2006-10" db="EMBL/GenBank/DDBJ databases">
        <title>Complete sequence of chromosome of Pelobacter propionicus DSM 2379.</title>
        <authorList>
            <consortium name="US DOE Joint Genome Institute"/>
            <person name="Copeland A."/>
            <person name="Lucas S."/>
            <person name="Lapidus A."/>
            <person name="Barry K."/>
            <person name="Detter J.C."/>
            <person name="Glavina del Rio T."/>
            <person name="Hammon N."/>
            <person name="Israni S."/>
            <person name="Dalin E."/>
            <person name="Tice H."/>
            <person name="Pitluck S."/>
            <person name="Saunders E."/>
            <person name="Brettin T."/>
            <person name="Bruce D."/>
            <person name="Han C."/>
            <person name="Tapia R."/>
            <person name="Schmutz J."/>
            <person name="Larimer F."/>
            <person name="Land M."/>
            <person name="Hauser L."/>
            <person name="Kyrpides N."/>
            <person name="Kim E."/>
            <person name="Lovley D."/>
            <person name="Richardson P."/>
        </authorList>
    </citation>
    <scope>NUCLEOTIDE SEQUENCE [LARGE SCALE GENOMIC DNA]</scope>
    <source>
        <strain evidence="2">DSM 2379 / NBRC 103807 / OttBd1</strain>
    </source>
</reference>
<proteinExistence type="predicted"/>
<name>A1AMJ9_PELPD</name>
<dbReference type="STRING" id="338966.Ppro_0940"/>
<dbReference type="PIRSF" id="PIRSF007050">
    <property type="entry name" value="UPC007050"/>
    <property type="match status" value="1"/>
</dbReference>
<dbReference type="EMBL" id="CP000482">
    <property type="protein sequence ID" value="ABK98569.1"/>
    <property type="molecule type" value="Genomic_DNA"/>
</dbReference>
<keyword evidence="2" id="KW-1185">Reference proteome</keyword>
<dbReference type="KEGG" id="ppd:Ppro_0940"/>
<evidence type="ECO:0008006" key="3">
    <source>
        <dbReference type="Google" id="ProtNLM"/>
    </source>
</evidence>
<dbReference type="InterPro" id="IPR014449">
    <property type="entry name" value="UCP007050_HI0931"/>
</dbReference>
<gene>
    <name evidence="1" type="ordered locus">Ppro_0940</name>
</gene>
<dbReference type="eggNOG" id="COG4316">
    <property type="taxonomic scope" value="Bacteria"/>
</dbReference>